<name>A0A1H9HQP2_9GAMM</name>
<protein>
    <submittedName>
        <fullName evidence="3">Tape measure domain-containing protein</fullName>
    </submittedName>
</protein>
<dbReference type="OrthoDB" id="6497789at2"/>
<dbReference type="EMBL" id="FOGC01000005">
    <property type="protein sequence ID" value="SEQ64598.1"/>
    <property type="molecule type" value="Genomic_DNA"/>
</dbReference>
<evidence type="ECO:0000313" key="3">
    <source>
        <dbReference type="EMBL" id="SEQ64598.1"/>
    </source>
</evidence>
<feature type="domain" description="Tape measure protein N-terminal" evidence="2">
    <location>
        <begin position="53"/>
        <end position="245"/>
    </location>
</feature>
<dbReference type="NCBIfam" id="TIGR02675">
    <property type="entry name" value="tape_meas_nterm"/>
    <property type="match status" value="1"/>
</dbReference>
<keyword evidence="4" id="KW-1185">Reference proteome</keyword>
<sequence>MVIRELLIRLGLTGSDEAGRRLDRVDNRVNSLTDSFKNLGSIISGVFAGIGIKSIIEAADHMQTLQFRLGQMPVSLNGAAEAFDNVAKHAQDSRVSIETYAEAYTAIGAATHDLIHTQGDLSTVVDTLAQGLQLAGASGQATSGVIQQLSQAFAVGKLQWEDFKVILQQSDAFAKRLGESMGMSLQQITQATQGAGGGIAISKIIAGIMKMSGQVKAEFKTMPLTVTQAITVIGVRWESFINRMNRSSTAITRLANWFLWLADKVEYALDVCVDALGGAENAVKLLTVAIGAAGLLGAIWLLPAAFAALTSPIALVIAALVLLYAVGDDVNRWLNGQSSLLERSIGPVKEYADQVNALSGFMIDLRDTSIWALNSLKKVADFFNAGQDFAQKWGDKLGTTKLWPWLSNKFMDSNENTVRGDDGSVDYKNTFSSVLAGFHKNVNDAGIYNPIPVTENNIAGLSKNPTQTNTVTVSIGSIEVPAGTGEQQVAFLKDAAQRTFAETGNDRFSSDSLLLNGGVNR</sequence>
<keyword evidence="1" id="KW-1133">Transmembrane helix</keyword>
<gene>
    <name evidence="3" type="ORF">SAMN05216522_10517</name>
</gene>
<evidence type="ECO:0000259" key="2">
    <source>
        <dbReference type="Pfam" id="PF20155"/>
    </source>
</evidence>
<dbReference type="Proteomes" id="UP000242515">
    <property type="component" value="Unassembled WGS sequence"/>
</dbReference>
<dbReference type="Pfam" id="PF20155">
    <property type="entry name" value="TMP_3"/>
    <property type="match status" value="1"/>
</dbReference>
<feature type="transmembrane region" description="Helical" evidence="1">
    <location>
        <begin position="308"/>
        <end position="327"/>
    </location>
</feature>
<evidence type="ECO:0000313" key="4">
    <source>
        <dbReference type="Proteomes" id="UP000242515"/>
    </source>
</evidence>
<keyword evidence="1" id="KW-0812">Transmembrane</keyword>
<keyword evidence="1" id="KW-0472">Membrane</keyword>
<accession>A0A1H9HQP2</accession>
<dbReference type="AlphaFoldDB" id="A0A1H9HQP2"/>
<evidence type="ECO:0000256" key="1">
    <source>
        <dbReference type="SAM" id="Phobius"/>
    </source>
</evidence>
<reference evidence="4" key="1">
    <citation type="submission" date="2016-10" db="EMBL/GenBank/DDBJ databases">
        <authorList>
            <person name="Varghese N."/>
            <person name="Submissions S."/>
        </authorList>
    </citation>
    <scope>NUCLEOTIDE SEQUENCE [LARGE SCALE GENOMIC DNA]</scope>
    <source>
        <strain evidence="4">8N4</strain>
    </source>
</reference>
<proteinExistence type="predicted"/>
<dbReference type="STRING" id="988801.SAMN05216522_10517"/>
<organism evidence="3 4">
    <name type="scientific">Rosenbergiella nectarea</name>
    <dbReference type="NCBI Taxonomy" id="988801"/>
    <lineage>
        <taxon>Bacteria</taxon>
        <taxon>Pseudomonadati</taxon>
        <taxon>Pseudomonadota</taxon>
        <taxon>Gammaproteobacteria</taxon>
        <taxon>Enterobacterales</taxon>
        <taxon>Erwiniaceae</taxon>
        <taxon>Rosenbergiella</taxon>
    </lineage>
</organism>
<dbReference type="InterPro" id="IPR013491">
    <property type="entry name" value="Tape_meas_N"/>
</dbReference>
<dbReference type="RefSeq" id="WP_092674846.1">
    <property type="nucleotide sequence ID" value="NZ_FOGC01000005.1"/>
</dbReference>